<dbReference type="AlphaFoldDB" id="A0A1I0KYS3"/>
<gene>
    <name evidence="2" type="ORF">SAMN05443639_11682</name>
</gene>
<evidence type="ECO:0000313" key="3">
    <source>
        <dbReference type="Proteomes" id="UP000199181"/>
    </source>
</evidence>
<name>A0A1I0KYS3_9BACT</name>
<keyword evidence="1" id="KW-0732">Signal</keyword>
<dbReference type="EMBL" id="FOIJ01000016">
    <property type="protein sequence ID" value="SEU31694.1"/>
    <property type="molecule type" value="Genomic_DNA"/>
</dbReference>
<dbReference type="PROSITE" id="PS51257">
    <property type="entry name" value="PROKAR_LIPOPROTEIN"/>
    <property type="match status" value="1"/>
</dbReference>
<feature type="chain" id="PRO_5011543058" description="Lipoprotein" evidence="1">
    <location>
        <begin position="27"/>
        <end position="112"/>
    </location>
</feature>
<evidence type="ECO:0000313" key="2">
    <source>
        <dbReference type="EMBL" id="SEU31694.1"/>
    </source>
</evidence>
<accession>A0A1I0KYS3</accession>
<reference evidence="3" key="1">
    <citation type="submission" date="2016-10" db="EMBL/GenBank/DDBJ databases">
        <authorList>
            <person name="Varghese N."/>
            <person name="Submissions S."/>
        </authorList>
    </citation>
    <scope>NUCLEOTIDE SEQUENCE [LARGE SCALE GENOMIC DNA]</scope>
    <source>
        <strain evidence="3">DSM 16858</strain>
    </source>
</reference>
<proteinExistence type="predicted"/>
<dbReference type="Proteomes" id="UP000199181">
    <property type="component" value="Unassembled WGS sequence"/>
</dbReference>
<sequence length="112" mass="11623">MKNVRILASLLALSLVGGTGCGVEMAENTGEGELQSVAQAVCSGPPPNGGCATTPVKTDVAKSCAHSTFDFTYVCDRSGVYGCRLFNCTSGGSWSIKDIGYSCSDTLELFCH</sequence>
<protein>
    <recommendedName>
        <fullName evidence="4">Lipoprotein</fullName>
    </recommendedName>
</protein>
<evidence type="ECO:0000256" key="1">
    <source>
        <dbReference type="SAM" id="SignalP"/>
    </source>
</evidence>
<organism evidence="2 3">
    <name type="scientific">Stigmatella erecta</name>
    <dbReference type="NCBI Taxonomy" id="83460"/>
    <lineage>
        <taxon>Bacteria</taxon>
        <taxon>Pseudomonadati</taxon>
        <taxon>Myxococcota</taxon>
        <taxon>Myxococcia</taxon>
        <taxon>Myxococcales</taxon>
        <taxon>Cystobacterineae</taxon>
        <taxon>Archangiaceae</taxon>
        <taxon>Stigmatella</taxon>
    </lineage>
</organism>
<evidence type="ECO:0008006" key="4">
    <source>
        <dbReference type="Google" id="ProtNLM"/>
    </source>
</evidence>
<feature type="signal peptide" evidence="1">
    <location>
        <begin position="1"/>
        <end position="26"/>
    </location>
</feature>
<keyword evidence="3" id="KW-1185">Reference proteome</keyword>